<sequence length="232" mass="26496">MEYGIQYIDPSIFIPSADSNLAKSYLNIITTDNKASSIIIEDDCVEIEPHTVLIIGPQLNARVNFQEKSPYHYLFFSEGFYSQAQNDSILLPQLMGIVESEGGYLKVSIPPDYISFSQFANNQLKQAFENYSNSPLIKDLVHLIIRQIIIYVYLKLTENQINVVSPLTHVDNSLLWNFYELIDKHVHKEKHISFYAESLKTTPRRLASLTKKAVSKTPKELITEGHCCPIKI</sequence>
<comment type="caution">
    <text evidence="1">The sequence shown here is derived from an EMBL/GenBank/DDBJ whole genome shotgun (WGS) entry which is preliminary data.</text>
</comment>
<reference evidence="1 2" key="1">
    <citation type="submission" date="2019-03" db="EMBL/GenBank/DDBJ databases">
        <title>Genomic Encyclopedia of Type Strains, Phase IV (KMG-IV): sequencing the most valuable type-strain genomes for metagenomic binning, comparative biology and taxonomic classification.</title>
        <authorList>
            <person name="Goeker M."/>
        </authorList>
    </citation>
    <scope>NUCLEOTIDE SEQUENCE [LARGE SCALE GENOMIC DNA]</scope>
    <source>
        <strain evidence="1 2">DSM 22362</strain>
    </source>
</reference>
<evidence type="ECO:0000313" key="1">
    <source>
        <dbReference type="EMBL" id="TCV10463.1"/>
    </source>
</evidence>
<proteinExistence type="predicted"/>
<dbReference type="AlphaFoldDB" id="A0A4R3VW64"/>
<gene>
    <name evidence="1" type="ORF">EDC17_103336</name>
</gene>
<dbReference type="RefSeq" id="WP_132778269.1">
    <property type="nucleotide sequence ID" value="NZ_SMBZ01000033.1"/>
</dbReference>
<dbReference type="OrthoDB" id="2666928at2"/>
<dbReference type="EMBL" id="SMBZ01000033">
    <property type="protein sequence ID" value="TCV10463.1"/>
    <property type="molecule type" value="Genomic_DNA"/>
</dbReference>
<evidence type="ECO:0008006" key="3">
    <source>
        <dbReference type="Google" id="ProtNLM"/>
    </source>
</evidence>
<organism evidence="1 2">
    <name type="scientific">Sphingobacterium alimentarium</name>
    <dbReference type="NCBI Taxonomy" id="797292"/>
    <lineage>
        <taxon>Bacteria</taxon>
        <taxon>Pseudomonadati</taxon>
        <taxon>Bacteroidota</taxon>
        <taxon>Sphingobacteriia</taxon>
        <taxon>Sphingobacteriales</taxon>
        <taxon>Sphingobacteriaceae</taxon>
        <taxon>Sphingobacterium</taxon>
    </lineage>
</organism>
<evidence type="ECO:0000313" key="2">
    <source>
        <dbReference type="Proteomes" id="UP000295197"/>
    </source>
</evidence>
<keyword evidence="2" id="KW-1185">Reference proteome</keyword>
<accession>A0A4R3VW64</accession>
<name>A0A4R3VW64_9SPHI</name>
<protein>
    <recommendedName>
        <fullName evidence="3">AraC family transcriptional regulator</fullName>
    </recommendedName>
</protein>
<dbReference type="Proteomes" id="UP000295197">
    <property type="component" value="Unassembled WGS sequence"/>
</dbReference>